<gene>
    <name evidence="2" type="ORF">OMP38_26800</name>
</gene>
<feature type="transmembrane region" description="Helical" evidence="1">
    <location>
        <begin position="20"/>
        <end position="39"/>
    </location>
</feature>
<evidence type="ECO:0000256" key="1">
    <source>
        <dbReference type="SAM" id="Phobius"/>
    </source>
</evidence>
<dbReference type="Proteomes" id="UP001153387">
    <property type="component" value="Unassembled WGS sequence"/>
</dbReference>
<keyword evidence="1" id="KW-0812">Transmembrane</keyword>
<sequence length="109" mass="12091">MLLNVDYVPFVNRISLPEWVEFGIHLTISVALGLCLSWWMHRTDVEPARMTRYATCVGLAVGLCLYPTSALSDRTPILTDGFAFLCWMAAHTLYGATLGALLTGTARRQ</sequence>
<dbReference type="EMBL" id="JAPDHZ010000006">
    <property type="protein sequence ID" value="MDG0794029.1"/>
    <property type="molecule type" value="Genomic_DNA"/>
</dbReference>
<name>A0A9X4QP61_9BACL</name>
<keyword evidence="3" id="KW-1185">Reference proteome</keyword>
<organism evidence="2 3">
    <name type="scientific">Cohnella ginsengisoli</name>
    <dbReference type="NCBI Taxonomy" id="425004"/>
    <lineage>
        <taxon>Bacteria</taxon>
        <taxon>Bacillati</taxon>
        <taxon>Bacillota</taxon>
        <taxon>Bacilli</taxon>
        <taxon>Bacillales</taxon>
        <taxon>Paenibacillaceae</taxon>
        <taxon>Cohnella</taxon>
    </lineage>
</organism>
<dbReference type="RefSeq" id="WP_277567805.1">
    <property type="nucleotide sequence ID" value="NZ_JAPDHZ010000006.1"/>
</dbReference>
<proteinExistence type="predicted"/>
<accession>A0A9X4QP61</accession>
<comment type="caution">
    <text evidence="2">The sequence shown here is derived from an EMBL/GenBank/DDBJ whole genome shotgun (WGS) entry which is preliminary data.</text>
</comment>
<keyword evidence="1" id="KW-0472">Membrane</keyword>
<evidence type="ECO:0000313" key="3">
    <source>
        <dbReference type="Proteomes" id="UP001153387"/>
    </source>
</evidence>
<keyword evidence="1" id="KW-1133">Transmembrane helix</keyword>
<dbReference type="AlphaFoldDB" id="A0A9X4QP61"/>
<protein>
    <submittedName>
        <fullName evidence="2">Uncharacterized protein</fullName>
    </submittedName>
</protein>
<evidence type="ECO:0000313" key="2">
    <source>
        <dbReference type="EMBL" id="MDG0794029.1"/>
    </source>
</evidence>
<reference evidence="2 3" key="1">
    <citation type="submission" date="2022-10" db="EMBL/GenBank/DDBJ databases">
        <title>Comparative genomic analysis of Cohnella hashimotonis sp. nov., isolated from the International Space Station.</title>
        <authorList>
            <person name="Simpson A."/>
            <person name="Venkateswaran K."/>
        </authorList>
    </citation>
    <scope>NUCLEOTIDE SEQUENCE [LARGE SCALE GENOMIC DNA]</scope>
    <source>
        <strain evidence="2 3">DSM 18997</strain>
    </source>
</reference>
<feature type="transmembrane region" description="Helical" evidence="1">
    <location>
        <begin position="81"/>
        <end position="102"/>
    </location>
</feature>
<feature type="transmembrane region" description="Helical" evidence="1">
    <location>
        <begin position="51"/>
        <end position="69"/>
    </location>
</feature>